<dbReference type="PANTHER" id="PTHR10442">
    <property type="entry name" value="40S RIBOSOMAL PROTEIN S21"/>
    <property type="match status" value="1"/>
</dbReference>
<keyword evidence="7" id="KW-1185">Reference proteome</keyword>
<comment type="subcellular location">
    <subcellularLocation>
        <location evidence="2">Cytoplasm</location>
        <location evidence="2">Cytosol</location>
    </subcellularLocation>
    <subcellularLocation>
        <location evidence="1">Rough endoplasmic reticulum</location>
    </subcellularLocation>
</comment>
<organism evidence="7 8">
    <name type="scientific">Actinia tenebrosa</name>
    <name type="common">Australian red waratah sea anemone</name>
    <dbReference type="NCBI Taxonomy" id="6105"/>
    <lineage>
        <taxon>Eukaryota</taxon>
        <taxon>Metazoa</taxon>
        <taxon>Cnidaria</taxon>
        <taxon>Anthozoa</taxon>
        <taxon>Hexacorallia</taxon>
        <taxon>Actiniaria</taxon>
        <taxon>Actiniidae</taxon>
        <taxon>Actinia</taxon>
    </lineage>
</organism>
<dbReference type="RefSeq" id="XP_031556943.1">
    <property type="nucleotide sequence ID" value="XM_031701083.1"/>
</dbReference>
<comment type="similarity">
    <text evidence="3 6">Belongs to the eukaryotic ribosomal protein eS21 family.</text>
</comment>
<dbReference type="PIRSF" id="PIRSF002148">
    <property type="entry name" value="Ribosomal_S21e"/>
    <property type="match status" value="1"/>
</dbReference>
<evidence type="ECO:0000256" key="3">
    <source>
        <dbReference type="ARBA" id="ARBA00010228"/>
    </source>
</evidence>
<dbReference type="InParanoid" id="A0A6P8HPF4"/>
<dbReference type="FunCoup" id="A0A6P8HPF4">
    <property type="interactions" value="1379"/>
</dbReference>
<dbReference type="Pfam" id="PF01249">
    <property type="entry name" value="Ribosomal_S21e"/>
    <property type="match status" value="1"/>
</dbReference>
<evidence type="ECO:0000256" key="4">
    <source>
        <dbReference type="ARBA" id="ARBA00022980"/>
    </source>
</evidence>
<dbReference type="KEGG" id="aten:116293629"/>
<reference evidence="8" key="1">
    <citation type="submission" date="2025-08" db="UniProtKB">
        <authorList>
            <consortium name="RefSeq"/>
        </authorList>
    </citation>
    <scope>IDENTIFICATION</scope>
    <source>
        <tissue evidence="8">Tentacle</tissue>
    </source>
</reference>
<keyword evidence="4 6" id="KW-0689">Ribosomal protein</keyword>
<accession>A0A6P8HPF4</accession>
<dbReference type="FunFam" id="3.30.1230.20:FF:000001">
    <property type="entry name" value="40S ribosomal protein S21"/>
    <property type="match status" value="1"/>
</dbReference>
<evidence type="ECO:0000313" key="7">
    <source>
        <dbReference type="Proteomes" id="UP000515163"/>
    </source>
</evidence>
<dbReference type="GO" id="GO:1990904">
    <property type="term" value="C:ribonucleoprotein complex"/>
    <property type="evidence" value="ECO:0007669"/>
    <property type="project" value="UniProtKB-KW"/>
</dbReference>
<dbReference type="OrthoDB" id="278325at2759"/>
<name>A0A6P8HPF4_ACTTE</name>
<keyword evidence="5 6" id="KW-0687">Ribonucleoprotein</keyword>
<dbReference type="GO" id="GO:0003735">
    <property type="term" value="F:structural constituent of ribosome"/>
    <property type="evidence" value="ECO:0007669"/>
    <property type="project" value="InterPro"/>
</dbReference>
<evidence type="ECO:0000256" key="5">
    <source>
        <dbReference type="ARBA" id="ARBA00023274"/>
    </source>
</evidence>
<dbReference type="GeneID" id="116293629"/>
<proteinExistence type="inferred from homology"/>
<evidence type="ECO:0000256" key="2">
    <source>
        <dbReference type="ARBA" id="ARBA00004514"/>
    </source>
</evidence>
<evidence type="ECO:0000313" key="8">
    <source>
        <dbReference type="RefSeq" id="XP_031556943.1"/>
    </source>
</evidence>
<sequence length="84" mass="9190">MQNEAGDCVDMYIPRKCSVTNRIISAKDHASVQLNVGDIDDSGRFTGSSKTYAFSGFLRKQGEADDALVQIAMRDGIVPKTYKS</sequence>
<dbReference type="AlphaFoldDB" id="A0A6P8HPF4"/>
<protein>
    <recommendedName>
        <fullName evidence="6">40S ribosomal protein S21</fullName>
    </recommendedName>
</protein>
<dbReference type="InterPro" id="IPR038579">
    <property type="entry name" value="Ribosomal_eS21_sf"/>
</dbReference>
<dbReference type="GO" id="GO:0005791">
    <property type="term" value="C:rough endoplasmic reticulum"/>
    <property type="evidence" value="ECO:0007669"/>
    <property type="project" value="UniProtKB-SubCell"/>
</dbReference>
<evidence type="ECO:0000256" key="6">
    <source>
        <dbReference type="PIRNR" id="PIRNR002148"/>
    </source>
</evidence>
<dbReference type="GO" id="GO:0006412">
    <property type="term" value="P:translation"/>
    <property type="evidence" value="ECO:0007669"/>
    <property type="project" value="InterPro"/>
</dbReference>
<dbReference type="GO" id="GO:0022626">
    <property type="term" value="C:cytosolic ribosome"/>
    <property type="evidence" value="ECO:0007669"/>
    <property type="project" value="UniProtKB-ARBA"/>
</dbReference>
<gene>
    <name evidence="8" type="primary">LOC116293629</name>
</gene>
<evidence type="ECO:0000256" key="1">
    <source>
        <dbReference type="ARBA" id="ARBA00004427"/>
    </source>
</evidence>
<dbReference type="Gene3D" id="3.30.1230.20">
    <property type="match status" value="1"/>
</dbReference>
<dbReference type="Proteomes" id="UP000515163">
    <property type="component" value="Unplaced"/>
</dbReference>
<dbReference type="InterPro" id="IPR001931">
    <property type="entry name" value="Ribosomal_eS21"/>
</dbReference>